<proteinExistence type="predicted"/>
<protein>
    <submittedName>
        <fullName evidence="1">Uncharacterized protein</fullName>
    </submittedName>
</protein>
<organism evidence="1 2">
    <name type="scientific">Heliocybe sulcata</name>
    <dbReference type="NCBI Taxonomy" id="5364"/>
    <lineage>
        <taxon>Eukaryota</taxon>
        <taxon>Fungi</taxon>
        <taxon>Dikarya</taxon>
        <taxon>Basidiomycota</taxon>
        <taxon>Agaricomycotina</taxon>
        <taxon>Agaricomycetes</taxon>
        <taxon>Gloeophyllales</taxon>
        <taxon>Gloeophyllaceae</taxon>
        <taxon>Heliocybe</taxon>
    </lineage>
</organism>
<accession>A0A5C3NJT4</accession>
<dbReference type="Proteomes" id="UP000305948">
    <property type="component" value="Unassembled WGS sequence"/>
</dbReference>
<keyword evidence="2" id="KW-1185">Reference proteome</keyword>
<dbReference type="EMBL" id="ML213503">
    <property type="protein sequence ID" value="TFK57480.1"/>
    <property type="molecule type" value="Genomic_DNA"/>
</dbReference>
<reference evidence="1 2" key="1">
    <citation type="journal article" date="2019" name="Nat. Ecol. Evol.">
        <title>Megaphylogeny resolves global patterns of mushroom evolution.</title>
        <authorList>
            <person name="Varga T."/>
            <person name="Krizsan K."/>
            <person name="Foldi C."/>
            <person name="Dima B."/>
            <person name="Sanchez-Garcia M."/>
            <person name="Sanchez-Ramirez S."/>
            <person name="Szollosi G.J."/>
            <person name="Szarkandi J.G."/>
            <person name="Papp V."/>
            <person name="Albert L."/>
            <person name="Andreopoulos W."/>
            <person name="Angelini C."/>
            <person name="Antonin V."/>
            <person name="Barry K.W."/>
            <person name="Bougher N.L."/>
            <person name="Buchanan P."/>
            <person name="Buyck B."/>
            <person name="Bense V."/>
            <person name="Catcheside P."/>
            <person name="Chovatia M."/>
            <person name="Cooper J."/>
            <person name="Damon W."/>
            <person name="Desjardin D."/>
            <person name="Finy P."/>
            <person name="Geml J."/>
            <person name="Haridas S."/>
            <person name="Hughes K."/>
            <person name="Justo A."/>
            <person name="Karasinski D."/>
            <person name="Kautmanova I."/>
            <person name="Kiss B."/>
            <person name="Kocsube S."/>
            <person name="Kotiranta H."/>
            <person name="LaButti K.M."/>
            <person name="Lechner B.E."/>
            <person name="Liimatainen K."/>
            <person name="Lipzen A."/>
            <person name="Lukacs Z."/>
            <person name="Mihaltcheva S."/>
            <person name="Morgado L.N."/>
            <person name="Niskanen T."/>
            <person name="Noordeloos M.E."/>
            <person name="Ohm R.A."/>
            <person name="Ortiz-Santana B."/>
            <person name="Ovrebo C."/>
            <person name="Racz N."/>
            <person name="Riley R."/>
            <person name="Savchenko A."/>
            <person name="Shiryaev A."/>
            <person name="Soop K."/>
            <person name="Spirin V."/>
            <person name="Szebenyi C."/>
            <person name="Tomsovsky M."/>
            <person name="Tulloss R.E."/>
            <person name="Uehling J."/>
            <person name="Grigoriev I.V."/>
            <person name="Vagvolgyi C."/>
            <person name="Papp T."/>
            <person name="Martin F.M."/>
            <person name="Miettinen O."/>
            <person name="Hibbett D.S."/>
            <person name="Nagy L.G."/>
        </authorList>
    </citation>
    <scope>NUCLEOTIDE SEQUENCE [LARGE SCALE GENOMIC DNA]</scope>
    <source>
        <strain evidence="1 2">OMC1185</strain>
    </source>
</reference>
<dbReference type="AlphaFoldDB" id="A0A5C3NJT4"/>
<evidence type="ECO:0000313" key="2">
    <source>
        <dbReference type="Proteomes" id="UP000305948"/>
    </source>
</evidence>
<gene>
    <name evidence="1" type="ORF">OE88DRAFT_139246</name>
</gene>
<name>A0A5C3NJT4_9AGAM</name>
<sequence length="231" mass="25749">MEKTPRSVTVQYSSGCGFRIPIHLGGVDRLLLGRPSSSRSVHRRSLDRWSTCKVIYALQKGFVSQLFALRQELREAPFICATRPSLPPLGATKPAQTLLSLAQVAPLLLPHRKLKLYQKIEPRSPRIAGSQRFSCGSVDGTLPPDDIFRSLQRFCSFVFLLDDTSKRLLYRTKSLDALRAPLHSASTGHRCLGGRRQSHLPSFDPAVHGAAVVWAKRSTRPLMEHSLLMAK</sequence>
<evidence type="ECO:0000313" key="1">
    <source>
        <dbReference type="EMBL" id="TFK57480.1"/>
    </source>
</evidence>